<accession>G7NMF4</accession>
<dbReference type="GO" id="GO:0007342">
    <property type="term" value="P:fusion of sperm to egg plasma membrane involved in single fertilization"/>
    <property type="evidence" value="ECO:0007669"/>
    <property type="project" value="InterPro"/>
</dbReference>
<dbReference type="AlphaFoldDB" id="G7NMF4"/>
<evidence type="ECO:0000313" key="1">
    <source>
        <dbReference type="EMBL" id="EHH30329.1"/>
    </source>
</evidence>
<feature type="non-terminal residue" evidence="1">
    <location>
        <position position="58"/>
    </location>
</feature>
<sequence length="58" mass="6421">MALLALASAILSALLVLAVFRVPAWACLLCFTTYSERLRICQMFVGMRGPKLEECEEA</sequence>
<reference evidence="1" key="1">
    <citation type="journal article" date="2011" name="Nat. Biotechnol.">
        <title>Genome sequencing and comparison of two nonhuman primate animal models, the cynomolgus and Chinese rhesus macaques.</title>
        <authorList>
            <person name="Yan G."/>
            <person name="Zhang G."/>
            <person name="Fang X."/>
            <person name="Zhang Y."/>
            <person name="Li C."/>
            <person name="Ling F."/>
            <person name="Cooper D.N."/>
            <person name="Li Q."/>
            <person name="Li Y."/>
            <person name="van Gool A.J."/>
            <person name="Du H."/>
            <person name="Chen J."/>
            <person name="Chen R."/>
            <person name="Zhang P."/>
            <person name="Huang Z."/>
            <person name="Thompson J.R."/>
            <person name="Meng Y."/>
            <person name="Bai Y."/>
            <person name="Wang J."/>
            <person name="Zhuo M."/>
            <person name="Wang T."/>
            <person name="Huang Y."/>
            <person name="Wei L."/>
            <person name="Li J."/>
            <person name="Wang Z."/>
            <person name="Hu H."/>
            <person name="Yang P."/>
            <person name="Le L."/>
            <person name="Stenson P.D."/>
            <person name="Li B."/>
            <person name="Liu X."/>
            <person name="Ball E.V."/>
            <person name="An N."/>
            <person name="Huang Q."/>
            <person name="Zhang Y."/>
            <person name="Fan W."/>
            <person name="Zhang X."/>
            <person name="Li Y."/>
            <person name="Wang W."/>
            <person name="Katze M.G."/>
            <person name="Su B."/>
            <person name="Nielsen R."/>
            <person name="Yang H."/>
            <person name="Wang J."/>
            <person name="Wang X."/>
            <person name="Wang J."/>
        </authorList>
    </citation>
    <scope>NUCLEOTIDE SEQUENCE [LARGE SCALE GENOMIC DNA]</scope>
    <source>
        <strain evidence="1">CR-5</strain>
    </source>
</reference>
<protein>
    <submittedName>
        <fullName evidence="1">Uncharacterized protein</fullName>
    </submittedName>
</protein>
<name>G7NMF4_MACMU</name>
<dbReference type="PANTHER" id="PTHR37366">
    <property type="entry name" value="SPERM ACROSOME MEMBRANE-ASSOCIATED PROTEIN 6"/>
    <property type="match status" value="1"/>
</dbReference>
<organism evidence="1">
    <name type="scientific">Macaca mulatta</name>
    <name type="common">Rhesus macaque</name>
    <dbReference type="NCBI Taxonomy" id="9544"/>
    <lineage>
        <taxon>Eukaryota</taxon>
        <taxon>Metazoa</taxon>
        <taxon>Chordata</taxon>
        <taxon>Craniata</taxon>
        <taxon>Vertebrata</taxon>
        <taxon>Euteleostomi</taxon>
        <taxon>Mammalia</taxon>
        <taxon>Eutheria</taxon>
        <taxon>Euarchontoglires</taxon>
        <taxon>Primates</taxon>
        <taxon>Haplorrhini</taxon>
        <taxon>Catarrhini</taxon>
        <taxon>Cercopithecidae</taxon>
        <taxon>Cercopithecinae</taxon>
        <taxon>Macaca</taxon>
    </lineage>
</organism>
<dbReference type="PANTHER" id="PTHR37366:SF1">
    <property type="entry name" value="SPERM ACROSOME MEMBRANE-ASSOCIATED PROTEIN 6"/>
    <property type="match status" value="1"/>
</dbReference>
<gene>
    <name evidence="1" type="ORF">EGK_10970</name>
</gene>
<proteinExistence type="predicted"/>
<dbReference type="EMBL" id="CM001271">
    <property type="protein sequence ID" value="EHH30329.1"/>
    <property type="molecule type" value="Genomic_DNA"/>
</dbReference>
<dbReference type="InterPro" id="IPR034549">
    <property type="entry name" value="SPACA6"/>
</dbReference>
<dbReference type="Proteomes" id="UP000013456">
    <property type="component" value="Chromosome 19"/>
</dbReference>